<evidence type="ECO:0008006" key="3">
    <source>
        <dbReference type="Google" id="ProtNLM"/>
    </source>
</evidence>
<gene>
    <name evidence="1" type="ORF">K340107D12_14180</name>
</gene>
<comment type="caution">
    <text evidence="1">The sequence shown here is derived from an EMBL/GenBank/DDBJ whole genome shotgun (WGS) entry which is preliminary data.</text>
</comment>
<dbReference type="Pfam" id="PF20648">
    <property type="entry name" value="DUF6809"/>
    <property type="match status" value="1"/>
</dbReference>
<protein>
    <recommendedName>
        <fullName evidence="3">Hydrogenase maturation factor HypA</fullName>
    </recommendedName>
</protein>
<dbReference type="EMBL" id="BAABZQ010000001">
    <property type="protein sequence ID" value="GAA6498602.1"/>
    <property type="molecule type" value="Genomic_DNA"/>
</dbReference>
<name>A0ABQ0BPZ5_9FIRM</name>
<sequence>MEEDIIDQLYFGRIVPWERQVEKPPEIEQCSDQVCEDIECLQKSLDEVGKKVLERFLDNNSEVEQFQVKESFKYGFRLGMQLAAAGLEKSTINMESSNWRGNDMDNTSTYICPRCGQTYYEPPALSREDNQTLICPDCGTREALESIGVDRKEQEEILAIIHQSRRNL</sequence>
<dbReference type="InterPro" id="IPR049215">
    <property type="entry name" value="DUF6809"/>
</dbReference>
<proteinExistence type="predicted"/>
<keyword evidence="2" id="KW-1185">Reference proteome</keyword>
<accession>A0ABQ0BPZ5</accession>
<dbReference type="Proteomes" id="UP001600941">
    <property type="component" value="Unassembled WGS sequence"/>
</dbReference>
<evidence type="ECO:0000313" key="2">
    <source>
        <dbReference type="Proteomes" id="UP001600941"/>
    </source>
</evidence>
<organism evidence="1 2">
    <name type="scientific">Blautia parvula</name>
    <dbReference type="NCBI Taxonomy" id="2877527"/>
    <lineage>
        <taxon>Bacteria</taxon>
        <taxon>Bacillati</taxon>
        <taxon>Bacillota</taxon>
        <taxon>Clostridia</taxon>
        <taxon>Lachnospirales</taxon>
        <taxon>Lachnospiraceae</taxon>
        <taxon>Blautia</taxon>
    </lineage>
</organism>
<evidence type="ECO:0000313" key="1">
    <source>
        <dbReference type="EMBL" id="GAA6498602.1"/>
    </source>
</evidence>
<reference evidence="1 2" key="1">
    <citation type="submission" date="2024-04" db="EMBL/GenBank/DDBJ databases">
        <title>Defined microbial consortia suppress multidrug-resistant proinflammatory Enterobacteriaceae via ecological control.</title>
        <authorList>
            <person name="Furuichi M."/>
            <person name="Kawaguchi T."/>
            <person name="Pust M."/>
            <person name="Yasuma K."/>
            <person name="Plichta D."/>
            <person name="Hasegawa N."/>
            <person name="Ohya T."/>
            <person name="Bhattarai S."/>
            <person name="Sasajima S."/>
            <person name="Aoto Y."/>
            <person name="Tuganbaev T."/>
            <person name="Yaginuma M."/>
            <person name="Ueda M."/>
            <person name="Okahashi N."/>
            <person name="Amafuji K."/>
            <person name="Kiridooshi Y."/>
            <person name="Sugita K."/>
            <person name="Strazar M."/>
            <person name="Skelly A."/>
            <person name="Suda W."/>
            <person name="Hattori M."/>
            <person name="Nakamoto N."/>
            <person name="Caballero S."/>
            <person name="Norman J."/>
            <person name="Olle B."/>
            <person name="Tanoue T."/>
            <person name="Arita M."/>
            <person name="Bucci V."/>
            <person name="Atarashi K."/>
            <person name="Xavier R."/>
            <person name="Honda K."/>
        </authorList>
    </citation>
    <scope>NUCLEOTIDE SEQUENCE [LARGE SCALE GENOMIC DNA]</scope>
    <source>
        <strain evidence="2">k34-0107-D12</strain>
    </source>
</reference>